<dbReference type="EMBL" id="CP046147">
    <property type="protein sequence ID" value="WFG40256.1"/>
    <property type="molecule type" value="Genomic_DNA"/>
</dbReference>
<dbReference type="Proteomes" id="UP001219901">
    <property type="component" value="Chromosome"/>
</dbReference>
<dbReference type="Proteomes" id="UP001321249">
    <property type="component" value="Unassembled WGS sequence"/>
</dbReference>
<organism evidence="4 5">
    <name type="scientific">Candidatus Lucifugimonas marina</name>
    <dbReference type="NCBI Taxonomy" id="3038979"/>
    <lineage>
        <taxon>Bacteria</taxon>
        <taxon>Bacillati</taxon>
        <taxon>Chloroflexota</taxon>
        <taxon>Dehalococcoidia</taxon>
        <taxon>SAR202 cluster</taxon>
        <taxon>Candidatus Lucifugimonadales</taxon>
        <taxon>Candidatus Lucifugimonadaceae</taxon>
        <taxon>Candidatus Lucifugimonas</taxon>
    </lineage>
</organism>
<dbReference type="EMBL" id="WMBE01000003">
    <property type="protein sequence ID" value="MDG0867360.1"/>
    <property type="molecule type" value="Genomic_DNA"/>
</dbReference>
<evidence type="ECO:0000313" key="3">
    <source>
        <dbReference type="EMBL" id="MDG0867360.1"/>
    </source>
</evidence>
<reference evidence="5" key="3">
    <citation type="submission" date="2023-06" db="EMBL/GenBank/DDBJ databases">
        <title>Pangenomics reveal diversification of enzyme families and niche specialization in globally abundant SAR202 bacteria.</title>
        <authorList>
            <person name="Saw J.H.W."/>
        </authorList>
    </citation>
    <scope>NUCLEOTIDE SEQUENCE [LARGE SCALE GENOMIC DNA]</scope>
    <source>
        <strain evidence="5">JH1073</strain>
    </source>
</reference>
<accession>A0AAJ5ZHU9</accession>
<evidence type="ECO:0000313" key="5">
    <source>
        <dbReference type="Proteomes" id="UP001219901"/>
    </source>
</evidence>
<reference evidence="5 6" key="1">
    <citation type="submission" date="2019-11" db="EMBL/GenBank/DDBJ databases">
        <authorList>
            <person name="Cho J.-C."/>
        </authorList>
    </citation>
    <scope>NUCLEOTIDE SEQUENCE [LARGE SCALE GENOMIC DNA]</scope>
    <source>
        <strain evidence="4 5">JH1073</strain>
        <strain evidence="3 6">JH702</strain>
    </source>
</reference>
<protein>
    <submittedName>
        <fullName evidence="4">DUF3291 domain-containing protein</fullName>
    </submittedName>
</protein>
<feature type="domain" description="DUF3291" evidence="2">
    <location>
        <begin position="13"/>
        <end position="162"/>
    </location>
</feature>
<name>A0AAJ5ZHU9_9CHLR</name>
<reference evidence="4" key="2">
    <citation type="journal article" date="2023" name="Nat. Commun.">
        <title>Cultivation of marine bacteria of the SAR202 clade.</title>
        <authorList>
            <person name="Lim Y."/>
            <person name="Seo J.H."/>
            <person name="Giovannoni S.J."/>
            <person name="Kang I."/>
            <person name="Cho J.C."/>
        </authorList>
    </citation>
    <scope>NUCLEOTIDE SEQUENCE</scope>
    <source>
        <strain evidence="4">JH1073</strain>
    </source>
</reference>
<evidence type="ECO:0000313" key="4">
    <source>
        <dbReference type="EMBL" id="WFG40256.1"/>
    </source>
</evidence>
<evidence type="ECO:0000256" key="1">
    <source>
        <dbReference type="SAM" id="MobiDB-lite"/>
    </source>
</evidence>
<sequence>MSPPMPILVLHTYGILEHPIEHPATQAFFAAVPDVQASRDDASGLLRGDTASFMPDGTPRREDSEFGPPITPQFFDPSKDRIALGTLSAWTDPESAAGYSYHGTHGSAFKRRTEWFSQDHSWPSSVLWWADNVDSIGWELANSKLAYLHENGPSPEAFTFRSLHSDGGEQIRMNNEQVKEIGKRAK</sequence>
<proteinExistence type="predicted"/>
<dbReference type="Pfam" id="PF11695">
    <property type="entry name" value="DUF3291"/>
    <property type="match status" value="1"/>
</dbReference>
<dbReference type="AlphaFoldDB" id="A0AAJ5ZHU9"/>
<evidence type="ECO:0000313" key="6">
    <source>
        <dbReference type="Proteomes" id="UP001321249"/>
    </source>
</evidence>
<feature type="region of interest" description="Disordered" evidence="1">
    <location>
        <begin position="46"/>
        <end position="70"/>
    </location>
</feature>
<gene>
    <name evidence="3" type="ORF">GKO46_09795</name>
    <name evidence="4" type="ORF">GKO48_11745</name>
</gene>
<dbReference type="InterPro" id="IPR021708">
    <property type="entry name" value="DUF3291"/>
</dbReference>
<keyword evidence="5" id="KW-1185">Reference proteome</keyword>
<evidence type="ECO:0000259" key="2">
    <source>
        <dbReference type="Pfam" id="PF11695"/>
    </source>
</evidence>